<reference evidence="2" key="3">
    <citation type="submission" date="2025-08" db="UniProtKB">
        <authorList>
            <consortium name="Ensembl"/>
        </authorList>
    </citation>
    <scope>IDENTIFICATION</scope>
    <source>
        <strain evidence="2">JP 163 A</strain>
    </source>
</reference>
<dbReference type="Ensembl" id="ENSXMAT00000034894.1">
    <property type="protein sequence ID" value="ENSXMAP00000026058.1"/>
    <property type="gene ID" value="ENSXMAG00000027282.1"/>
</dbReference>
<reference evidence="3" key="2">
    <citation type="journal article" date="2013" name="Nat. Genet.">
        <title>The genome of the platyfish, Xiphophorus maculatus, provides insights into evolutionary adaptation and several complex traits.</title>
        <authorList>
            <person name="Schartl M."/>
            <person name="Walter R.B."/>
            <person name="Shen Y."/>
            <person name="Garcia T."/>
            <person name="Catchen J."/>
            <person name="Amores A."/>
            <person name="Braasch I."/>
            <person name="Chalopin D."/>
            <person name="Volff J.N."/>
            <person name="Lesch K.P."/>
            <person name="Bisazza A."/>
            <person name="Minx P."/>
            <person name="Hillier L."/>
            <person name="Wilson R.K."/>
            <person name="Fuerstenberg S."/>
            <person name="Boore J."/>
            <person name="Searle S."/>
            <person name="Postlethwait J.H."/>
            <person name="Warren W.C."/>
        </authorList>
    </citation>
    <scope>NUCLEOTIDE SEQUENCE [LARGE SCALE GENOMIC DNA]</scope>
    <source>
        <strain evidence="3">JP 163 A</strain>
    </source>
</reference>
<dbReference type="AlphaFoldDB" id="A0A3B5Q2K6"/>
<dbReference type="Proteomes" id="UP000002852">
    <property type="component" value="Unassembled WGS sequence"/>
</dbReference>
<keyword evidence="3" id="KW-1185">Reference proteome</keyword>
<feature type="region of interest" description="Disordered" evidence="1">
    <location>
        <begin position="26"/>
        <end position="47"/>
    </location>
</feature>
<name>A0A3B5Q2K6_XIPMA</name>
<protein>
    <submittedName>
        <fullName evidence="2">Uncharacterized protein</fullName>
    </submittedName>
</protein>
<evidence type="ECO:0000313" key="2">
    <source>
        <dbReference type="Ensembl" id="ENSXMAP00000026058.1"/>
    </source>
</evidence>
<accession>A0A3B5Q2K6</accession>
<reference evidence="2" key="4">
    <citation type="submission" date="2025-09" db="UniProtKB">
        <authorList>
            <consortium name="Ensembl"/>
        </authorList>
    </citation>
    <scope>IDENTIFICATION</scope>
    <source>
        <strain evidence="2">JP 163 A</strain>
    </source>
</reference>
<proteinExistence type="predicted"/>
<reference evidence="3" key="1">
    <citation type="submission" date="2012-01" db="EMBL/GenBank/DDBJ databases">
        <authorList>
            <person name="Walter R."/>
            <person name="Schartl M."/>
            <person name="Warren W."/>
        </authorList>
    </citation>
    <scope>NUCLEOTIDE SEQUENCE [LARGE SCALE GENOMIC DNA]</scope>
    <source>
        <strain evidence="3">JP 163 A</strain>
    </source>
</reference>
<sequence>MGDPHYNLLRALKMLSGTRRWGGAPTLASRPPWLTSAQPSRTAGERVTGTGRWTHRFAFFTSVHKTKPDSQLLKLTNFQMHKDASVCYQSYKKANSYQVLLV</sequence>
<evidence type="ECO:0000313" key="3">
    <source>
        <dbReference type="Proteomes" id="UP000002852"/>
    </source>
</evidence>
<dbReference type="InParanoid" id="A0A3B5Q2K6"/>
<evidence type="ECO:0000256" key="1">
    <source>
        <dbReference type="SAM" id="MobiDB-lite"/>
    </source>
</evidence>
<organism evidence="2 3">
    <name type="scientific">Xiphophorus maculatus</name>
    <name type="common">Southern platyfish</name>
    <name type="synonym">Platypoecilus maculatus</name>
    <dbReference type="NCBI Taxonomy" id="8083"/>
    <lineage>
        <taxon>Eukaryota</taxon>
        <taxon>Metazoa</taxon>
        <taxon>Chordata</taxon>
        <taxon>Craniata</taxon>
        <taxon>Vertebrata</taxon>
        <taxon>Euteleostomi</taxon>
        <taxon>Actinopterygii</taxon>
        <taxon>Neopterygii</taxon>
        <taxon>Teleostei</taxon>
        <taxon>Neoteleostei</taxon>
        <taxon>Acanthomorphata</taxon>
        <taxon>Ovalentaria</taxon>
        <taxon>Atherinomorphae</taxon>
        <taxon>Cyprinodontiformes</taxon>
        <taxon>Poeciliidae</taxon>
        <taxon>Poeciliinae</taxon>
        <taxon>Xiphophorus</taxon>
    </lineage>
</organism>